<dbReference type="Pfam" id="PF13568">
    <property type="entry name" value="OMP_b-brl_2"/>
    <property type="match status" value="1"/>
</dbReference>
<evidence type="ECO:0000256" key="1">
    <source>
        <dbReference type="SAM" id="SignalP"/>
    </source>
</evidence>
<name>A0AAW4NK74_9BACT</name>
<evidence type="ECO:0000313" key="3">
    <source>
        <dbReference type="EMBL" id="MBW4865433.1"/>
    </source>
</evidence>
<evidence type="ECO:0000259" key="2">
    <source>
        <dbReference type="Pfam" id="PF13568"/>
    </source>
</evidence>
<dbReference type="EMBL" id="JAHXRF010000006">
    <property type="protein sequence ID" value="MBW4865433.1"/>
    <property type="molecule type" value="Genomic_DNA"/>
</dbReference>
<protein>
    <submittedName>
        <fullName evidence="3">PorT family protein</fullName>
    </submittedName>
</protein>
<reference evidence="3" key="1">
    <citation type="submission" date="2021-07" db="EMBL/GenBank/DDBJ databases">
        <title>Genomic diversity and antimicrobial resistance of Prevotella spp. isolated from chronic lung disease airways.</title>
        <authorList>
            <person name="Webb K.A."/>
            <person name="Olagoke O.S."/>
            <person name="Baird T."/>
            <person name="Neill J."/>
            <person name="Pham A."/>
            <person name="Wells T.J."/>
            <person name="Ramsay K.A."/>
            <person name="Bell S.C."/>
            <person name="Sarovich D.S."/>
            <person name="Price E.P."/>
        </authorList>
    </citation>
    <scope>NUCLEOTIDE SEQUENCE</scope>
    <source>
        <strain evidence="3">SCHI0047.S.3</strain>
    </source>
</reference>
<organism evidence="3 4">
    <name type="scientific">Segatella salivae</name>
    <dbReference type="NCBI Taxonomy" id="228604"/>
    <lineage>
        <taxon>Bacteria</taxon>
        <taxon>Pseudomonadati</taxon>
        <taxon>Bacteroidota</taxon>
        <taxon>Bacteroidia</taxon>
        <taxon>Bacteroidales</taxon>
        <taxon>Prevotellaceae</taxon>
        <taxon>Segatella</taxon>
    </lineage>
</organism>
<dbReference type="RefSeq" id="WP_007134491.1">
    <property type="nucleotide sequence ID" value="NZ_CABKPN010000001.1"/>
</dbReference>
<evidence type="ECO:0000313" key="4">
    <source>
        <dbReference type="Proteomes" id="UP001196873"/>
    </source>
</evidence>
<accession>A0AAW4NK74</accession>
<dbReference type="Proteomes" id="UP001196873">
    <property type="component" value="Unassembled WGS sequence"/>
</dbReference>
<proteinExistence type="predicted"/>
<comment type="caution">
    <text evidence="3">The sequence shown here is derived from an EMBL/GenBank/DDBJ whole genome shotgun (WGS) entry which is preliminary data.</text>
</comment>
<feature type="domain" description="Outer membrane protein beta-barrel" evidence="2">
    <location>
        <begin position="19"/>
        <end position="211"/>
    </location>
</feature>
<dbReference type="InterPro" id="IPR025665">
    <property type="entry name" value="Beta-barrel_OMP_2"/>
</dbReference>
<keyword evidence="1" id="KW-0732">Signal</keyword>
<sequence length="234" mass="25297">MKRLFFLSLLAFFVLNVSAQKKVGSLTVMPKVGLSLANISHGNKLFNVTGTSLDVPSNYRAGFTGGAEFEYQFQSQCSLSLGALYSLQGCHYKDVSNEVHGQAGSYTGFSNTALGLHYIQIPVLVGIYLADGLAVKAGVQPSFLLEARAKYDVTNFVVGADGGAVYDPAKHVSKSIKGLFASSDVAIPVGISYEYANVVMEARYLFSLSKVEKTLDAKNRCFTFTVGYRLNLLK</sequence>
<feature type="signal peptide" evidence="1">
    <location>
        <begin position="1"/>
        <end position="19"/>
    </location>
</feature>
<dbReference type="AlphaFoldDB" id="A0AAW4NK74"/>
<gene>
    <name evidence="3" type="ORF">KZY68_05270</name>
</gene>
<feature type="chain" id="PRO_5043610498" evidence="1">
    <location>
        <begin position="20"/>
        <end position="234"/>
    </location>
</feature>